<evidence type="ECO:0000256" key="1">
    <source>
        <dbReference type="ARBA" id="ARBA00002388"/>
    </source>
</evidence>
<dbReference type="EC" id="5.2.1.8" evidence="5"/>
<reference evidence="7 8" key="1">
    <citation type="journal article" date="2011" name="J. Bacteriol.">
        <title>Genome sequence of the mercury-methylating and pleomorphic Desulfovibrio africanus Strain Walvis Bay.</title>
        <authorList>
            <person name="Brown S.D."/>
            <person name="Wall J.D."/>
            <person name="Kucken A.M."/>
            <person name="Gilmour C.C."/>
            <person name="Podar M."/>
            <person name="Brandt C.C."/>
            <person name="Teshima H."/>
            <person name="Detter J.C."/>
            <person name="Han C.S."/>
            <person name="Land M.L."/>
            <person name="Lucas S."/>
            <person name="Han J."/>
            <person name="Pennacchio L."/>
            <person name="Nolan M."/>
            <person name="Pitluck S."/>
            <person name="Woyke T."/>
            <person name="Goodwin L."/>
            <person name="Palumbo A.V."/>
            <person name="Elias D.A."/>
        </authorList>
    </citation>
    <scope>NUCLEOTIDE SEQUENCE [LARGE SCALE GENOMIC DNA]</scope>
    <source>
        <strain evidence="7 8">Walvis Bay</strain>
    </source>
</reference>
<evidence type="ECO:0000313" key="8">
    <source>
        <dbReference type="Proteomes" id="UP000007844"/>
    </source>
</evidence>
<evidence type="ECO:0000256" key="4">
    <source>
        <dbReference type="ARBA" id="ARBA00023235"/>
    </source>
</evidence>
<dbReference type="eggNOG" id="COG0652">
    <property type="taxonomic scope" value="Bacteria"/>
</dbReference>
<dbReference type="Pfam" id="PF00160">
    <property type="entry name" value="Pro_isomerase"/>
    <property type="match status" value="1"/>
</dbReference>
<sequence>MSNPFVLLETSEGDILIELFADKAPVTVENFLRYVDESHYDDTIFHRVIKNFMVQGGGMTLNMKPKPTREPIANEAANGLANMAGTVAMARAASKDSATAQFFINVVDNASLDHKDATDAGYGYAVFGEVAEGMDVALKISKKRTRHFQGHDDVPVDPVALISAQRFEI</sequence>
<proteinExistence type="inferred from homology"/>
<accession>F3YVE6</accession>
<dbReference type="RefSeq" id="WP_014258403.1">
    <property type="nucleotide sequence ID" value="NC_016629.1"/>
</dbReference>
<dbReference type="InterPro" id="IPR002130">
    <property type="entry name" value="Cyclophilin-type_PPIase_dom"/>
</dbReference>
<dbReference type="PRINTS" id="PR00153">
    <property type="entry name" value="CSAPPISMRASE"/>
</dbReference>
<organism evidence="7 8">
    <name type="scientific">Desulfocurvibacter africanus subsp. africanus str. Walvis Bay</name>
    <dbReference type="NCBI Taxonomy" id="690850"/>
    <lineage>
        <taxon>Bacteria</taxon>
        <taxon>Pseudomonadati</taxon>
        <taxon>Thermodesulfobacteriota</taxon>
        <taxon>Desulfovibrionia</taxon>
        <taxon>Desulfovibrionales</taxon>
        <taxon>Desulfovibrionaceae</taxon>
        <taxon>Desulfocurvibacter</taxon>
    </lineage>
</organism>
<dbReference type="InterPro" id="IPR029000">
    <property type="entry name" value="Cyclophilin-like_dom_sf"/>
</dbReference>
<dbReference type="Gene3D" id="2.40.100.10">
    <property type="entry name" value="Cyclophilin-like"/>
    <property type="match status" value="1"/>
</dbReference>
<dbReference type="PROSITE" id="PS00170">
    <property type="entry name" value="CSA_PPIASE_1"/>
    <property type="match status" value="1"/>
</dbReference>
<keyword evidence="8" id="KW-1185">Reference proteome</keyword>
<dbReference type="InterPro" id="IPR044665">
    <property type="entry name" value="E_coli_cyclophilin_A-like"/>
</dbReference>
<dbReference type="PANTHER" id="PTHR43246">
    <property type="entry name" value="PEPTIDYL-PROLYL CIS-TRANS ISOMERASE CYP38, CHLOROPLASTIC"/>
    <property type="match status" value="1"/>
</dbReference>
<evidence type="ECO:0000256" key="5">
    <source>
        <dbReference type="RuleBase" id="RU363019"/>
    </source>
</evidence>
<name>F3YVE6_DESAF</name>
<dbReference type="AlphaFoldDB" id="F3YVE6"/>
<dbReference type="STRING" id="690850.Desaf_0178"/>
<comment type="catalytic activity">
    <reaction evidence="5">
        <text>[protein]-peptidylproline (omega=180) = [protein]-peptidylproline (omega=0)</text>
        <dbReference type="Rhea" id="RHEA:16237"/>
        <dbReference type="Rhea" id="RHEA-COMP:10747"/>
        <dbReference type="Rhea" id="RHEA-COMP:10748"/>
        <dbReference type="ChEBI" id="CHEBI:83833"/>
        <dbReference type="ChEBI" id="CHEBI:83834"/>
        <dbReference type="EC" id="5.2.1.8"/>
    </reaction>
</comment>
<feature type="domain" description="PPIase cyclophilin-type" evidence="6">
    <location>
        <begin position="13"/>
        <end position="166"/>
    </location>
</feature>
<evidence type="ECO:0000256" key="3">
    <source>
        <dbReference type="ARBA" id="ARBA00023110"/>
    </source>
</evidence>
<evidence type="ECO:0000256" key="2">
    <source>
        <dbReference type="ARBA" id="ARBA00007365"/>
    </source>
</evidence>
<dbReference type="KEGG" id="daf:Desaf_0178"/>
<dbReference type="HOGENOM" id="CLU_012062_16_9_7"/>
<keyword evidence="4 5" id="KW-0413">Isomerase</keyword>
<evidence type="ECO:0000313" key="7">
    <source>
        <dbReference type="EMBL" id="EGJ48538.1"/>
    </source>
</evidence>
<dbReference type="GO" id="GO:0003755">
    <property type="term" value="F:peptidyl-prolyl cis-trans isomerase activity"/>
    <property type="evidence" value="ECO:0007669"/>
    <property type="project" value="UniProtKB-UniRule"/>
</dbReference>
<dbReference type="SUPFAM" id="SSF50891">
    <property type="entry name" value="Cyclophilin-like"/>
    <property type="match status" value="1"/>
</dbReference>
<dbReference type="EMBL" id="CP003221">
    <property type="protein sequence ID" value="EGJ48538.1"/>
    <property type="molecule type" value="Genomic_DNA"/>
</dbReference>
<comment type="function">
    <text evidence="1 5">PPIases accelerate the folding of proteins. It catalyzes the cis-trans isomerization of proline imidic peptide bonds in oligopeptides.</text>
</comment>
<protein>
    <recommendedName>
        <fullName evidence="5">Peptidyl-prolyl cis-trans isomerase</fullName>
        <shortName evidence="5">PPIase</shortName>
        <ecNumber evidence="5">5.2.1.8</ecNumber>
    </recommendedName>
</protein>
<dbReference type="InterPro" id="IPR024936">
    <property type="entry name" value="Cyclophilin-type_PPIase"/>
</dbReference>
<dbReference type="GO" id="GO:0006457">
    <property type="term" value="P:protein folding"/>
    <property type="evidence" value="ECO:0007669"/>
    <property type="project" value="InterPro"/>
</dbReference>
<evidence type="ECO:0000259" key="6">
    <source>
        <dbReference type="PROSITE" id="PS50072"/>
    </source>
</evidence>
<dbReference type="Proteomes" id="UP000007844">
    <property type="component" value="Chromosome"/>
</dbReference>
<comment type="similarity">
    <text evidence="2 5">Belongs to the cyclophilin-type PPIase family.</text>
</comment>
<dbReference type="PIRSF" id="PIRSF001467">
    <property type="entry name" value="Peptidylpro_ismrse"/>
    <property type="match status" value="1"/>
</dbReference>
<gene>
    <name evidence="7" type="ORF">Desaf_0178</name>
</gene>
<dbReference type="InterPro" id="IPR020892">
    <property type="entry name" value="Cyclophilin-type_PPIase_CS"/>
</dbReference>
<keyword evidence="3 5" id="KW-0697">Rotamase</keyword>
<dbReference type="PROSITE" id="PS50072">
    <property type="entry name" value="CSA_PPIASE_2"/>
    <property type="match status" value="1"/>
</dbReference>